<reference evidence="1" key="1">
    <citation type="journal article" date="2021" name="New Phytol.">
        <title>Evolutionary innovations through gain and loss of genes in the ectomycorrhizal Boletales.</title>
        <authorList>
            <person name="Wu G."/>
            <person name="Miyauchi S."/>
            <person name="Morin E."/>
            <person name="Kuo A."/>
            <person name="Drula E."/>
            <person name="Varga T."/>
            <person name="Kohler A."/>
            <person name="Feng B."/>
            <person name="Cao Y."/>
            <person name="Lipzen A."/>
            <person name="Daum C."/>
            <person name="Hundley H."/>
            <person name="Pangilinan J."/>
            <person name="Johnson J."/>
            <person name="Barry K."/>
            <person name="LaButti K."/>
            <person name="Ng V."/>
            <person name="Ahrendt S."/>
            <person name="Min B."/>
            <person name="Choi I.G."/>
            <person name="Park H."/>
            <person name="Plett J.M."/>
            <person name="Magnuson J."/>
            <person name="Spatafora J.W."/>
            <person name="Nagy L.G."/>
            <person name="Henrissat B."/>
            <person name="Grigoriev I.V."/>
            <person name="Yang Z.L."/>
            <person name="Xu J."/>
            <person name="Martin F.M."/>
        </authorList>
    </citation>
    <scope>NUCLEOTIDE SEQUENCE</scope>
    <source>
        <strain evidence="1">KUC20120723A-06</strain>
    </source>
</reference>
<name>A0ACB8BM65_9AGAM</name>
<accession>A0ACB8BM65</accession>
<evidence type="ECO:0000313" key="2">
    <source>
        <dbReference type="Proteomes" id="UP000790709"/>
    </source>
</evidence>
<evidence type="ECO:0000313" key="1">
    <source>
        <dbReference type="EMBL" id="KAH7926341.1"/>
    </source>
</evidence>
<dbReference type="EMBL" id="MU266384">
    <property type="protein sequence ID" value="KAH7926341.1"/>
    <property type="molecule type" value="Genomic_DNA"/>
</dbReference>
<gene>
    <name evidence="1" type="ORF">BV22DRAFT_1009279</name>
</gene>
<proteinExistence type="predicted"/>
<organism evidence="1 2">
    <name type="scientific">Leucogyrophana mollusca</name>
    <dbReference type="NCBI Taxonomy" id="85980"/>
    <lineage>
        <taxon>Eukaryota</taxon>
        <taxon>Fungi</taxon>
        <taxon>Dikarya</taxon>
        <taxon>Basidiomycota</taxon>
        <taxon>Agaricomycotina</taxon>
        <taxon>Agaricomycetes</taxon>
        <taxon>Agaricomycetidae</taxon>
        <taxon>Boletales</taxon>
        <taxon>Boletales incertae sedis</taxon>
        <taxon>Leucogyrophana</taxon>
    </lineage>
</organism>
<comment type="caution">
    <text evidence="1">The sequence shown here is derived from an EMBL/GenBank/DDBJ whole genome shotgun (WGS) entry which is preliminary data.</text>
</comment>
<dbReference type="Proteomes" id="UP000790709">
    <property type="component" value="Unassembled WGS sequence"/>
</dbReference>
<keyword evidence="2" id="KW-1185">Reference proteome</keyword>
<sequence length="830" mass="95000">MADDGIEVEGVDENIRDHSKFMELPTEEESKACFRAFRNATSNRAVSCSVCVVCGREMMSDEGETKFILHIPNIREKLRPQCPHPSHILREEMLLLYPKDNHAAHPDHLQRGIVGNVSLYDMNTDAVACMLEGQLLPQPVVTLASVLAVTYVGTKKLPKTWLKSTFRVRRRVVYEALIWLKRYNPIFADINISLGRLNDLPEDDIPEEITSVMRHEKDGDVARREGEGYVVEGEPELRENADFEADVIPLKFLGITDINLNQLPLDELMKYALTNMDDNSKEGGYVVRHSRLPVSDFGRQRSEDNPSQSRVNPLAAAYPKLFPYGVGGIEANRIKTVGFDEHIRWALQYHDRRFRLHHSFMFVAFSIQQKREALQSARIQMHRSDFEREAIAISSLTIADLKQAEKEGASHLPISNPRVRLLRKHVFATSGRVKGSDSSRALYRGQIWGTSLVLRGPSVWVTINPSDTHDPVAQVFAGENIDMDQFFASSGPDSNQRARNIARDPYAAAKYFFFIIHAVLRTLFQIEVKNNRVHSKMGILGVVSAYFGVIEAQGRGSLHNHMMIWLRHSPNMVDLPTLLQSEEFRGRMCNYIRHNIRAHLDGLDEEEIAKMRRETQLPYHRPPDPDSQHWKDEMSALERRVVRAQQVHVCTRASCLRFNVHGKLACKRRAPWELSDSEYVDEFGKWKPKRTYGFINNYCPAISTTLCCNNDMKLITNGRDTKDTAWYTTDYQTKKQNKNNNVSAVMAQSLAYHGEHSNHSQTLLDRNRLLLFRCQHSINREMELSGPQVVSYLMGWGDTFCSHHYVPLYWSSVKAELLRAFPGLKVKMAQ</sequence>
<protein>
    <submittedName>
        <fullName evidence="1">Uncharacterized protein</fullName>
    </submittedName>
</protein>